<dbReference type="InParanoid" id="A0A0J6WY80"/>
<comment type="caution">
    <text evidence="8">The sequence shown here is derived from an EMBL/GenBank/DDBJ whole genome shotgun (WGS) entry which is preliminary data.</text>
</comment>
<evidence type="ECO:0000313" key="9">
    <source>
        <dbReference type="Proteomes" id="UP000036503"/>
    </source>
</evidence>
<dbReference type="Gene3D" id="3.90.1180.10">
    <property type="entry name" value="Ribosomal protein L13"/>
    <property type="match status" value="1"/>
</dbReference>
<dbReference type="STRING" id="39029.BSR42_03530"/>
<dbReference type="OrthoDB" id="9801330at2"/>
<sequence length="146" mass="16327">MKTTFMANPGNIERKWFVVDAEGQTLGRLAAEVAKVLRGKHKPTFTPHVDTGDYVIVVNAAKVKLTGKKMIQKTYFHHSGYPGGAKFTQAGHMLETRPERVVEMAVRGMLPKNKLGEQMYRKLNVYAGAEHPHQAQTPETLALDIR</sequence>
<comment type="subunit">
    <text evidence="5">Part of the 50S ribosomal subunit.</text>
</comment>
<dbReference type="AlphaFoldDB" id="A0A0J6WY80"/>
<organism evidence="8 9">
    <name type="scientific">Megasphaera cerevisiae DSM 20462</name>
    <dbReference type="NCBI Taxonomy" id="1122219"/>
    <lineage>
        <taxon>Bacteria</taxon>
        <taxon>Bacillati</taxon>
        <taxon>Bacillota</taxon>
        <taxon>Negativicutes</taxon>
        <taxon>Veillonellales</taxon>
        <taxon>Veillonellaceae</taxon>
        <taxon>Megasphaera</taxon>
    </lineage>
</organism>
<protein>
    <recommendedName>
        <fullName evidence="4 5">Large ribosomal subunit protein uL13</fullName>
    </recommendedName>
</protein>
<dbReference type="FunCoup" id="A0A0J6WY80">
    <property type="interactions" value="478"/>
</dbReference>
<dbReference type="GO" id="GO:0003729">
    <property type="term" value="F:mRNA binding"/>
    <property type="evidence" value="ECO:0007669"/>
    <property type="project" value="TreeGrafter"/>
</dbReference>
<dbReference type="Pfam" id="PF00572">
    <property type="entry name" value="Ribosomal_L13"/>
    <property type="match status" value="1"/>
</dbReference>
<keyword evidence="3 5" id="KW-0687">Ribonucleoprotein</keyword>
<dbReference type="PANTHER" id="PTHR11545:SF2">
    <property type="entry name" value="LARGE RIBOSOMAL SUBUNIT PROTEIN UL13M"/>
    <property type="match status" value="1"/>
</dbReference>
<dbReference type="EMBL" id="LEKT01000008">
    <property type="protein sequence ID" value="KMO87198.1"/>
    <property type="molecule type" value="Genomic_DNA"/>
</dbReference>
<evidence type="ECO:0000313" key="8">
    <source>
        <dbReference type="EMBL" id="KMO87198.1"/>
    </source>
</evidence>
<dbReference type="SUPFAM" id="SSF52161">
    <property type="entry name" value="Ribosomal protein L13"/>
    <property type="match status" value="1"/>
</dbReference>
<evidence type="ECO:0000256" key="7">
    <source>
        <dbReference type="RuleBase" id="RU003878"/>
    </source>
</evidence>
<evidence type="ECO:0000256" key="4">
    <source>
        <dbReference type="ARBA" id="ARBA00035201"/>
    </source>
</evidence>
<comment type="similarity">
    <text evidence="1 5 6">Belongs to the universal ribosomal protein uL13 family.</text>
</comment>
<reference evidence="8 9" key="1">
    <citation type="submission" date="2015-06" db="EMBL/GenBank/DDBJ databases">
        <title>Draft genome sequence of beer spoilage bacterium Megasphaera cerevisiae type strain 20462.</title>
        <authorList>
            <person name="Kutumbaka K."/>
            <person name="Pasmowitz J."/>
            <person name="Mategko J."/>
            <person name="Reyes D."/>
            <person name="Friedrich A."/>
            <person name="Han S."/>
            <person name="Martens-Habbena W."/>
            <person name="Neal-McKinney J."/>
            <person name="Janagama H.K."/>
            <person name="Nadala C."/>
            <person name="Samadpour M."/>
        </authorList>
    </citation>
    <scope>NUCLEOTIDE SEQUENCE [LARGE SCALE GENOMIC DNA]</scope>
    <source>
        <strain evidence="8 9">DSM 20462</strain>
    </source>
</reference>
<evidence type="ECO:0000256" key="2">
    <source>
        <dbReference type="ARBA" id="ARBA00022980"/>
    </source>
</evidence>
<dbReference type="GO" id="GO:0017148">
    <property type="term" value="P:negative regulation of translation"/>
    <property type="evidence" value="ECO:0007669"/>
    <property type="project" value="TreeGrafter"/>
</dbReference>
<dbReference type="PROSITE" id="PS00783">
    <property type="entry name" value="RIBOSOMAL_L13"/>
    <property type="match status" value="1"/>
</dbReference>
<dbReference type="InterPro" id="IPR023563">
    <property type="entry name" value="Ribosomal_uL13_CS"/>
</dbReference>
<dbReference type="InterPro" id="IPR005823">
    <property type="entry name" value="Ribosomal_uL13_bac-type"/>
</dbReference>
<gene>
    <name evidence="5 7" type="primary">rplM</name>
    <name evidence="8" type="ORF">AB840_03985</name>
</gene>
<dbReference type="RefSeq" id="WP_048513541.1">
    <property type="nucleotide sequence ID" value="NZ_FUXD01000008.1"/>
</dbReference>
<dbReference type="PATRIC" id="fig|1122219.3.peg.3099"/>
<dbReference type="GO" id="GO:0006412">
    <property type="term" value="P:translation"/>
    <property type="evidence" value="ECO:0007669"/>
    <property type="project" value="UniProtKB-UniRule"/>
</dbReference>
<evidence type="ECO:0000256" key="3">
    <source>
        <dbReference type="ARBA" id="ARBA00023274"/>
    </source>
</evidence>
<dbReference type="PIRSF" id="PIRSF002181">
    <property type="entry name" value="Ribosomal_L13"/>
    <property type="match status" value="1"/>
</dbReference>
<dbReference type="GO" id="GO:0022625">
    <property type="term" value="C:cytosolic large ribosomal subunit"/>
    <property type="evidence" value="ECO:0007669"/>
    <property type="project" value="TreeGrafter"/>
</dbReference>
<comment type="function">
    <text evidence="5 7">This protein is one of the early assembly proteins of the 50S ribosomal subunit, although it is not seen to bind rRNA by itself. It is important during the early stages of 50S assembly.</text>
</comment>
<keyword evidence="9" id="KW-1185">Reference proteome</keyword>
<dbReference type="InterPro" id="IPR005822">
    <property type="entry name" value="Ribosomal_uL13"/>
</dbReference>
<evidence type="ECO:0000256" key="6">
    <source>
        <dbReference type="RuleBase" id="RU003877"/>
    </source>
</evidence>
<name>A0A0J6WY80_9FIRM</name>
<dbReference type="Proteomes" id="UP000036503">
    <property type="component" value="Unassembled WGS sequence"/>
</dbReference>
<evidence type="ECO:0000256" key="1">
    <source>
        <dbReference type="ARBA" id="ARBA00006227"/>
    </source>
</evidence>
<keyword evidence="2 5" id="KW-0689">Ribosomal protein</keyword>
<proteinExistence type="inferred from homology"/>
<accession>A0A0J6WY80</accession>
<dbReference type="PANTHER" id="PTHR11545">
    <property type="entry name" value="RIBOSOMAL PROTEIN L13"/>
    <property type="match status" value="1"/>
</dbReference>
<dbReference type="CDD" id="cd00392">
    <property type="entry name" value="Ribosomal_L13"/>
    <property type="match status" value="1"/>
</dbReference>
<dbReference type="GO" id="GO:0003735">
    <property type="term" value="F:structural constituent of ribosome"/>
    <property type="evidence" value="ECO:0007669"/>
    <property type="project" value="InterPro"/>
</dbReference>
<evidence type="ECO:0000256" key="5">
    <source>
        <dbReference type="HAMAP-Rule" id="MF_01366"/>
    </source>
</evidence>
<dbReference type="FunFam" id="3.90.1180.10:FF:000001">
    <property type="entry name" value="50S ribosomal protein L13"/>
    <property type="match status" value="1"/>
</dbReference>
<dbReference type="NCBIfam" id="TIGR01066">
    <property type="entry name" value="rplM_bact"/>
    <property type="match status" value="1"/>
</dbReference>
<dbReference type="HAMAP" id="MF_01366">
    <property type="entry name" value="Ribosomal_uL13"/>
    <property type="match status" value="1"/>
</dbReference>
<dbReference type="InterPro" id="IPR036899">
    <property type="entry name" value="Ribosomal_uL13_sf"/>
</dbReference>